<protein>
    <submittedName>
        <fullName evidence="1">Glycosyltransferase family 2 protein</fullName>
    </submittedName>
</protein>
<accession>A0A9D1MSE8</accession>
<gene>
    <name evidence="1" type="ORF">IAC63_04245</name>
</gene>
<name>A0A9D1MSE8_9PROT</name>
<reference evidence="1" key="1">
    <citation type="submission" date="2020-10" db="EMBL/GenBank/DDBJ databases">
        <authorList>
            <person name="Gilroy R."/>
        </authorList>
    </citation>
    <scope>NUCLEOTIDE SEQUENCE</scope>
    <source>
        <strain evidence="1">CHK136-897</strain>
    </source>
</reference>
<sequence>MKTTKKNNLKKIAAITMARNDEFFLERWIKYYGDALGKDNLYIYLDGEDQPIPKNAGSAHVTKFPHTDMSRAAGDKYRINKLSALAKKLLQTYDIVIGCDCDEFLIVDPLTKKSLAEYLSEINIKTTVSGLGLDVGQNINKEKILDKKHQLLMQREYALLSTRYTKPVVINKPVNWGSGFHSIHKHNFHIDKNLYLLHFGAVDMEMLIEKASARGADWVNHLRRRGNGTINAVSTLPAHTEKWLKIARIIQTYARPLYALDKPGMFGLKRVVKIPRRFKKSGV</sequence>
<comment type="caution">
    <text evidence="1">The sequence shown here is derived from an EMBL/GenBank/DDBJ whole genome shotgun (WGS) entry which is preliminary data.</text>
</comment>
<dbReference type="Pfam" id="PF13704">
    <property type="entry name" value="Glyco_tranf_2_4"/>
    <property type="match status" value="1"/>
</dbReference>
<evidence type="ECO:0000313" key="1">
    <source>
        <dbReference type="EMBL" id="HIU65818.1"/>
    </source>
</evidence>
<dbReference type="EMBL" id="DVNO01000036">
    <property type="protein sequence ID" value="HIU65818.1"/>
    <property type="molecule type" value="Genomic_DNA"/>
</dbReference>
<dbReference type="AlphaFoldDB" id="A0A9D1MSE8"/>
<reference evidence="1" key="2">
    <citation type="journal article" date="2021" name="PeerJ">
        <title>Extensive microbial diversity within the chicken gut microbiome revealed by metagenomics and culture.</title>
        <authorList>
            <person name="Gilroy R."/>
            <person name="Ravi A."/>
            <person name="Getino M."/>
            <person name="Pursley I."/>
            <person name="Horton D.L."/>
            <person name="Alikhan N.F."/>
            <person name="Baker D."/>
            <person name="Gharbi K."/>
            <person name="Hall N."/>
            <person name="Watson M."/>
            <person name="Adriaenssens E.M."/>
            <person name="Foster-Nyarko E."/>
            <person name="Jarju S."/>
            <person name="Secka A."/>
            <person name="Antonio M."/>
            <person name="Oren A."/>
            <person name="Chaudhuri R.R."/>
            <person name="La Ragione R."/>
            <person name="Hildebrand F."/>
            <person name="Pallen M.J."/>
        </authorList>
    </citation>
    <scope>NUCLEOTIDE SEQUENCE</scope>
    <source>
        <strain evidence="1">CHK136-897</strain>
    </source>
</reference>
<proteinExistence type="predicted"/>
<organism evidence="1 2">
    <name type="scientific">Candidatus Enterousia avicola</name>
    <dbReference type="NCBI Taxonomy" id="2840787"/>
    <lineage>
        <taxon>Bacteria</taxon>
        <taxon>Pseudomonadati</taxon>
        <taxon>Pseudomonadota</taxon>
        <taxon>Alphaproteobacteria</taxon>
        <taxon>Candidatus Enterousia</taxon>
    </lineage>
</organism>
<evidence type="ECO:0000313" key="2">
    <source>
        <dbReference type="Proteomes" id="UP000824142"/>
    </source>
</evidence>
<dbReference type="Proteomes" id="UP000824142">
    <property type="component" value="Unassembled WGS sequence"/>
</dbReference>